<evidence type="ECO:0000313" key="3">
    <source>
        <dbReference type="Proteomes" id="UP000295499"/>
    </source>
</evidence>
<keyword evidence="3" id="KW-1185">Reference proteome</keyword>
<dbReference type="Proteomes" id="UP000295499">
    <property type="component" value="Unassembled WGS sequence"/>
</dbReference>
<evidence type="ECO:0000256" key="1">
    <source>
        <dbReference type="SAM" id="SignalP"/>
    </source>
</evidence>
<gene>
    <name evidence="2" type="ORF">CLV32_0717</name>
</gene>
<dbReference type="AlphaFoldDB" id="A0A4V6PSG3"/>
<keyword evidence="1" id="KW-0732">Signal</keyword>
<dbReference type="OrthoDB" id="655382at2"/>
<accession>A0A4V6PSG3</accession>
<feature type="chain" id="PRO_5020882548" evidence="1">
    <location>
        <begin position="21"/>
        <end position="247"/>
    </location>
</feature>
<proteinExistence type="predicted"/>
<name>A0A4V6PSG3_9SPHI</name>
<feature type="signal peptide" evidence="1">
    <location>
        <begin position="1"/>
        <end position="20"/>
    </location>
</feature>
<sequence>MLKKITQLFLIVQLSGSLVAYGQSVPNDTSLINKTYQQAVLNFNKGIGQQSRLYNGPAYDFYPFNSETSAYFNDLRTFDRGTVVYDGFRFTNIPLLYDLYKDLVITILPDSVSKYSLISERVTDFYHLDHHFVRVVPDSLSAKNGLSSGFYDLTYDGRLKILVKRYKTISETIDSREYRKFFVPGVTYFLEKDNAYYRVNSESAFLSLFPARKKELQRYLKSKNIKFRKTPELALQTLANYYDNLSN</sequence>
<evidence type="ECO:0000313" key="2">
    <source>
        <dbReference type="EMBL" id="TDO24428.1"/>
    </source>
</evidence>
<comment type="caution">
    <text evidence="2">The sequence shown here is derived from an EMBL/GenBank/DDBJ whole genome shotgun (WGS) entry which is preliminary data.</text>
</comment>
<dbReference type="RefSeq" id="WP_133552406.1">
    <property type="nucleotide sequence ID" value="NZ_SNWM01000001.1"/>
</dbReference>
<organism evidence="2 3">
    <name type="scientific">Pedobacter duraquae</name>
    <dbReference type="NCBI Taxonomy" id="425511"/>
    <lineage>
        <taxon>Bacteria</taxon>
        <taxon>Pseudomonadati</taxon>
        <taxon>Bacteroidota</taxon>
        <taxon>Sphingobacteriia</taxon>
        <taxon>Sphingobacteriales</taxon>
        <taxon>Sphingobacteriaceae</taxon>
        <taxon>Pedobacter</taxon>
    </lineage>
</organism>
<dbReference type="EMBL" id="SNWM01000001">
    <property type="protein sequence ID" value="TDO24428.1"/>
    <property type="molecule type" value="Genomic_DNA"/>
</dbReference>
<protein>
    <submittedName>
        <fullName evidence="2">Uncharacterized protein</fullName>
    </submittedName>
</protein>
<reference evidence="2 3" key="1">
    <citation type="submission" date="2019-03" db="EMBL/GenBank/DDBJ databases">
        <title>Genomic Encyclopedia of Archaeal and Bacterial Type Strains, Phase II (KMG-II): from individual species to whole genera.</title>
        <authorList>
            <person name="Goeker M."/>
        </authorList>
    </citation>
    <scope>NUCLEOTIDE SEQUENCE [LARGE SCALE GENOMIC DNA]</scope>
    <source>
        <strain evidence="2 3">DSM 19034</strain>
    </source>
</reference>